<evidence type="ECO:0008006" key="5">
    <source>
        <dbReference type="Google" id="ProtNLM"/>
    </source>
</evidence>
<dbReference type="EMBL" id="CP109527">
    <property type="protein sequence ID" value="WTY39281.1"/>
    <property type="molecule type" value="Genomic_DNA"/>
</dbReference>
<feature type="transmembrane region" description="Helical" evidence="2">
    <location>
        <begin position="49"/>
        <end position="67"/>
    </location>
</feature>
<feature type="region of interest" description="Disordered" evidence="1">
    <location>
        <begin position="81"/>
        <end position="105"/>
    </location>
</feature>
<dbReference type="Proteomes" id="UP001621418">
    <property type="component" value="Chromosome"/>
</dbReference>
<keyword evidence="2" id="KW-1133">Transmembrane helix</keyword>
<keyword evidence="2" id="KW-0812">Transmembrane</keyword>
<feature type="compositionally biased region" description="Polar residues" evidence="1">
    <location>
        <begin position="83"/>
        <end position="92"/>
    </location>
</feature>
<gene>
    <name evidence="3" type="ORF">OG308_16325</name>
</gene>
<sequence>MAAETNSKIRRWWAPIGAGALLCLGCCLAPLLIAAGILGGGTVLVSLSWLEPLGFALIGIDVAGLIWSRTRARRSGCGAAAANGTSEPSSCAKSGCGCATTVTTS</sequence>
<keyword evidence="4" id="KW-1185">Reference proteome</keyword>
<name>A0ABZ1NHN7_9NOCA</name>
<keyword evidence="2" id="KW-0472">Membrane</keyword>
<reference evidence="3 4" key="1">
    <citation type="submission" date="2022-10" db="EMBL/GenBank/DDBJ databases">
        <title>The complete genomes of actinobacterial strains from the NBC collection.</title>
        <authorList>
            <person name="Joergensen T.S."/>
            <person name="Alvarez Arevalo M."/>
            <person name="Sterndorff E.B."/>
            <person name="Faurdal D."/>
            <person name="Vuksanovic O."/>
            <person name="Mourched A.-S."/>
            <person name="Charusanti P."/>
            <person name="Shaw S."/>
            <person name="Blin K."/>
            <person name="Weber T."/>
        </authorList>
    </citation>
    <scope>NUCLEOTIDE SEQUENCE [LARGE SCALE GENOMIC DNA]</scope>
    <source>
        <strain evidence="3 4">NBC_01413</strain>
    </source>
</reference>
<dbReference type="RefSeq" id="WP_364655802.1">
    <property type="nucleotide sequence ID" value="NZ_CP109527.1"/>
</dbReference>
<protein>
    <recommendedName>
        <fullName evidence="5">Mercuric ion transport protein</fullName>
    </recommendedName>
</protein>
<feature type="transmembrane region" description="Helical" evidence="2">
    <location>
        <begin position="12"/>
        <end position="37"/>
    </location>
</feature>
<proteinExistence type="predicted"/>
<evidence type="ECO:0000313" key="3">
    <source>
        <dbReference type="EMBL" id="WTY39281.1"/>
    </source>
</evidence>
<evidence type="ECO:0000256" key="2">
    <source>
        <dbReference type="SAM" id="Phobius"/>
    </source>
</evidence>
<evidence type="ECO:0000256" key="1">
    <source>
        <dbReference type="SAM" id="MobiDB-lite"/>
    </source>
</evidence>
<organism evidence="3 4">
    <name type="scientific">Nocardia salmonicida</name>
    <dbReference type="NCBI Taxonomy" id="53431"/>
    <lineage>
        <taxon>Bacteria</taxon>
        <taxon>Bacillati</taxon>
        <taxon>Actinomycetota</taxon>
        <taxon>Actinomycetes</taxon>
        <taxon>Mycobacteriales</taxon>
        <taxon>Nocardiaceae</taxon>
        <taxon>Nocardia</taxon>
    </lineage>
</organism>
<accession>A0ABZ1NHN7</accession>
<evidence type="ECO:0000313" key="4">
    <source>
        <dbReference type="Proteomes" id="UP001621418"/>
    </source>
</evidence>